<organism evidence="5 6">
    <name type="scientific">Halorarum halophilum</name>
    <dbReference type="NCBI Taxonomy" id="2743090"/>
    <lineage>
        <taxon>Archaea</taxon>
        <taxon>Methanobacteriati</taxon>
        <taxon>Methanobacteriota</taxon>
        <taxon>Stenosarchaea group</taxon>
        <taxon>Halobacteria</taxon>
        <taxon>Halobacteriales</taxon>
        <taxon>Haloferacaceae</taxon>
        <taxon>Halorarum</taxon>
    </lineage>
</organism>
<dbReference type="PROSITE" id="PS51318">
    <property type="entry name" value="TAT"/>
    <property type="match status" value="1"/>
</dbReference>
<dbReference type="InterPro" id="IPR003961">
    <property type="entry name" value="FN3_dom"/>
</dbReference>
<feature type="region of interest" description="Disordered" evidence="3">
    <location>
        <begin position="439"/>
        <end position="458"/>
    </location>
</feature>
<dbReference type="PANTHER" id="PTHR42970">
    <property type="entry name" value="PECTATE LYASE C-RELATED"/>
    <property type="match status" value="1"/>
</dbReference>
<dbReference type="KEGG" id="halg:HUG10_15305"/>
<feature type="compositionally biased region" description="Low complexity" evidence="3">
    <location>
        <begin position="114"/>
        <end position="123"/>
    </location>
</feature>
<sequence>MAPTRRTLMRAIGAGSIGTAAVPLASSGAAAATIITIEGGGADIWSEVDAFHFYYESLEGDFDVTVRNTELERTDAFAKTGLMVRETLDDDAKNVMLRRTPDGAASLQWRPEAGTETLSTTSGGEDESDVDGGSVQADWLRLRRSGDTVEAYGSTDGSDWTRIAQLGPENVDLDSAAHVGIPVTSHNVGTLCTAQHRNLSGISPDTNRDIGDVEVAGSVSVEEGVPFVSTDSPSDVTASSATLSGELTDLGGAESAECYFEYREVPTESWTATESTTLAETDEFSVDLGGLTSRRYYEVRAVADTSDGDRATGSSVTLGTPSISDGEDDSDGPESASAFDPGDGFADPAPWLDNDTPVILITEPTRRQLEAAVGVDGPRVVVFETSGTIDLDAQRLTVTNDRLYLAGQTAPSPGITLVRGGIWLSADDCVVQHVRVRPGDAGQDTSWEPDAIQTGDGTANNVIDHCTGTWSVDENINAGYDTTDTTISNCLIAEPLNDATHSKGEHGYNSIIGDRAKRVTYVGNVLAFATDRNPRLKEGTETVIANNLVHRYEDGMWADPDTAHSIEGNVFQRPVSEQANVFGEGSVHADGNVLDWDADVPMIGDGITLLDERPLWPDELERIPTDRVETHNLRNAGARPADRSEHDERIVENVRTAGGAVVDSQDEVGGYPDLAEHSRSLRVPSSGTRAWLRSWAKRVEVS</sequence>
<keyword evidence="5" id="KW-0456">Lyase</keyword>
<keyword evidence="2" id="KW-0325">Glycoprotein</keyword>
<protein>
    <submittedName>
        <fullName evidence="5">Pectate lyase</fullName>
    </submittedName>
</protein>
<keyword evidence="1" id="KW-0479">Metal-binding</keyword>
<name>A0A7D5GMV1_9EURY</name>
<dbReference type="GO" id="GO:0046872">
    <property type="term" value="F:metal ion binding"/>
    <property type="evidence" value="ECO:0007669"/>
    <property type="project" value="UniProtKB-KW"/>
</dbReference>
<feature type="region of interest" description="Disordered" evidence="3">
    <location>
        <begin position="306"/>
        <end position="351"/>
    </location>
</feature>
<dbReference type="Gene3D" id="2.60.120.200">
    <property type="match status" value="1"/>
</dbReference>
<reference evidence="5 6" key="1">
    <citation type="submission" date="2020-07" db="EMBL/GenBank/DDBJ databases">
        <title>Gai3-2, isolated from salt lake.</title>
        <authorList>
            <person name="Cui H."/>
            <person name="Shi X."/>
        </authorList>
    </citation>
    <scope>NUCLEOTIDE SEQUENCE [LARGE SCALE GENOMIC DNA]</scope>
    <source>
        <strain evidence="5 6">Gai3-2</strain>
    </source>
</reference>
<evidence type="ECO:0000313" key="5">
    <source>
        <dbReference type="EMBL" id="QLG28824.1"/>
    </source>
</evidence>
<dbReference type="Proteomes" id="UP000509750">
    <property type="component" value="Chromosome"/>
</dbReference>
<dbReference type="InterPro" id="IPR011050">
    <property type="entry name" value="Pectin_lyase_fold/virulence"/>
</dbReference>
<feature type="domain" description="Fibronectin type-III" evidence="4">
    <location>
        <begin position="225"/>
        <end position="323"/>
    </location>
</feature>
<accession>A0A7D5GMV1</accession>
<dbReference type="InterPro" id="IPR052063">
    <property type="entry name" value="Polysaccharide_Lyase_1"/>
</dbReference>
<keyword evidence="6" id="KW-1185">Reference proteome</keyword>
<evidence type="ECO:0000313" key="6">
    <source>
        <dbReference type="Proteomes" id="UP000509750"/>
    </source>
</evidence>
<dbReference type="PANTHER" id="PTHR42970:SF1">
    <property type="entry name" value="PECTATE LYASE C-RELATED"/>
    <property type="match status" value="1"/>
</dbReference>
<dbReference type="GeneID" id="56030228"/>
<dbReference type="RefSeq" id="WP_179170398.1">
    <property type="nucleotide sequence ID" value="NZ_CP058529.1"/>
</dbReference>
<dbReference type="InterPro" id="IPR012334">
    <property type="entry name" value="Pectin_lyas_fold"/>
</dbReference>
<dbReference type="OrthoDB" id="286146at2157"/>
<dbReference type="AlphaFoldDB" id="A0A7D5GMV1"/>
<dbReference type="SUPFAM" id="SSF51126">
    <property type="entry name" value="Pectin lyase-like"/>
    <property type="match status" value="1"/>
</dbReference>
<evidence type="ECO:0000256" key="1">
    <source>
        <dbReference type="ARBA" id="ARBA00022723"/>
    </source>
</evidence>
<dbReference type="GO" id="GO:0016829">
    <property type="term" value="F:lyase activity"/>
    <property type="evidence" value="ECO:0007669"/>
    <property type="project" value="UniProtKB-KW"/>
</dbReference>
<dbReference type="InterPro" id="IPR006311">
    <property type="entry name" value="TAT_signal"/>
</dbReference>
<evidence type="ECO:0000256" key="3">
    <source>
        <dbReference type="SAM" id="MobiDB-lite"/>
    </source>
</evidence>
<feature type="region of interest" description="Disordered" evidence="3">
    <location>
        <begin position="102"/>
        <end position="135"/>
    </location>
</feature>
<proteinExistence type="predicted"/>
<evidence type="ECO:0000259" key="4">
    <source>
        <dbReference type="PROSITE" id="PS50853"/>
    </source>
</evidence>
<dbReference type="Gene3D" id="2.160.20.10">
    <property type="entry name" value="Single-stranded right-handed beta-helix, Pectin lyase-like"/>
    <property type="match status" value="1"/>
</dbReference>
<dbReference type="EMBL" id="CP058529">
    <property type="protein sequence ID" value="QLG28824.1"/>
    <property type="molecule type" value="Genomic_DNA"/>
</dbReference>
<evidence type="ECO:0000256" key="2">
    <source>
        <dbReference type="ARBA" id="ARBA00023180"/>
    </source>
</evidence>
<dbReference type="PROSITE" id="PS50853">
    <property type="entry name" value="FN3"/>
    <property type="match status" value="1"/>
</dbReference>
<gene>
    <name evidence="5" type="ORF">HUG10_15305</name>
</gene>